<dbReference type="GO" id="GO:0003743">
    <property type="term" value="F:translation initiation factor activity"/>
    <property type="evidence" value="ECO:0007669"/>
    <property type="project" value="InterPro"/>
</dbReference>
<dbReference type="InterPro" id="IPR036452">
    <property type="entry name" value="Ribo_hydro-like"/>
</dbReference>
<dbReference type="Pfam" id="PF01253">
    <property type="entry name" value="SUI1"/>
    <property type="match status" value="1"/>
</dbReference>
<dbReference type="CDD" id="cd11567">
    <property type="entry name" value="YciH_like"/>
    <property type="match status" value="1"/>
</dbReference>
<dbReference type="AntiFam" id="ANF00149">
    <property type="entry name" value="Shadow ORF (opposite cshA)"/>
</dbReference>
<name>A0A699GFA7_TANCI</name>
<comment type="similarity">
    <text evidence="1">Belongs to the IUNH family.</text>
</comment>
<dbReference type="SUPFAM" id="SSF53590">
    <property type="entry name" value="Nucleoside hydrolase"/>
    <property type="match status" value="1"/>
</dbReference>
<proteinExistence type="inferred from homology"/>
<evidence type="ECO:0000256" key="4">
    <source>
        <dbReference type="SAM" id="MobiDB-lite"/>
    </source>
</evidence>
<feature type="region of interest" description="Disordered" evidence="4">
    <location>
        <begin position="195"/>
        <end position="221"/>
    </location>
</feature>
<keyword evidence="2" id="KW-0810">Translation regulation</keyword>
<keyword evidence="3" id="KW-0648">Protein biosynthesis</keyword>
<dbReference type="PROSITE" id="PS51257">
    <property type="entry name" value="PROKAR_LIPOPROTEIN"/>
    <property type="match status" value="1"/>
</dbReference>
<dbReference type="AlphaFoldDB" id="A0A699GFA7"/>
<dbReference type="GO" id="GO:0016799">
    <property type="term" value="F:hydrolase activity, hydrolyzing N-glycosyl compounds"/>
    <property type="evidence" value="ECO:0007669"/>
    <property type="project" value="InterPro"/>
</dbReference>
<dbReference type="InterPro" id="IPR036877">
    <property type="entry name" value="SUI1_dom_sf"/>
</dbReference>
<accession>A0A699GFA7</accession>
<dbReference type="Gene3D" id="3.30.780.10">
    <property type="entry name" value="SUI1-like domain"/>
    <property type="match status" value="1"/>
</dbReference>
<gene>
    <name evidence="6" type="ORF">Tci_000368</name>
</gene>
<dbReference type="EMBL" id="BKCJ010000005">
    <property type="protein sequence ID" value="GEU28390.1"/>
    <property type="molecule type" value="Genomic_DNA"/>
</dbReference>
<dbReference type="InterPro" id="IPR005872">
    <property type="entry name" value="SUI1_arc_bac"/>
</dbReference>
<feature type="domain" description="SUI1" evidence="5">
    <location>
        <begin position="356"/>
        <end position="414"/>
    </location>
</feature>
<dbReference type="Gene3D" id="3.90.245.10">
    <property type="entry name" value="Ribonucleoside hydrolase-like"/>
    <property type="match status" value="1"/>
</dbReference>
<reference evidence="6" key="1">
    <citation type="journal article" date="2019" name="Sci. Rep.">
        <title>Draft genome of Tanacetum cinerariifolium, the natural source of mosquito coil.</title>
        <authorList>
            <person name="Yamashiro T."/>
            <person name="Shiraishi A."/>
            <person name="Satake H."/>
            <person name="Nakayama K."/>
        </authorList>
    </citation>
    <scope>NUCLEOTIDE SEQUENCE</scope>
</reference>
<comment type="caution">
    <text evidence="6">The sequence shown here is derived from an EMBL/GenBank/DDBJ whole genome shotgun (WGS) entry which is preliminary data.</text>
</comment>
<dbReference type="InterPro" id="IPR001950">
    <property type="entry name" value="SUI1"/>
</dbReference>
<sequence length="841" mass="90806">MVSSFLRPLRRALPVPGPVIGLVLALALSCVMQASPVHAAERQKVIVDMDIGDDIDDAFALALLLQSPEIEIVGITTAWGDTALRAQLLERMLRETGALCPARPTGGERSGSGLHAGTDPAPAGQDHLAGIGPADQRGRGYPARRRHVRQTQTGGHDGRLGAQRLPQVAICAGAPGRQGIQHRVRCQRRAAAVRVRRADRDDAGRLHPDPSRRSGTQRPARPWLAGHRCAGADVPPVDRRLPAVGQQYAVAVRRGAGGLADRSGSLHQHAAAHRGDRRRLHARSSRQTQCGSVPGIGPETLLRYLHGTPAGGQAMSSRLVYSTETGRLCPDCGKPLADCVCKTAAKARPLGDGNVRVARESKGRGGKTVTLVRGLALDAVALAALGKQLRSACGSGGTVKDGLAESLDSRLRGNDGNGAVRPPFSIRSSIFPRSRLAQFVLLALALALDAAVDGIGNGGHRWRRVHCLESRHLFECQAQSLAFFDQVEMLLGIEADKADRHAALARAAGAADAVGVVDRRSRQVVVDHRRQARDVDAARGDVGRHQHLQAARLEVAQHLGARALAEFTVKGAGLDAVAIQLVRHVFGRVLGRDEHQHPVPLVLQDQVAQQHGAARDIDQDRALGDIGFCRGFGQHFHLRGLVQHGVGQRLHRRREGRGKEQVLALPRQQLQDAPQLFAEAQVQQAVRLVQHQHRHARNLERVMVDQVQQPSRRGNHDIGAAAQGHHLRVDRHAAKHNRHLYRHRQMRHQLAHRLSHLRRQLARGHQDQAMQLARAVAVVEQRLQQRQHEGGGFAGTGLGRAQQVLAAQDGGNGLALDGGGFLVADGGDSVDERGSEAQRRK</sequence>
<dbReference type="SUPFAM" id="SSF55159">
    <property type="entry name" value="eIF1-like"/>
    <property type="match status" value="1"/>
</dbReference>
<evidence type="ECO:0000256" key="2">
    <source>
        <dbReference type="ARBA" id="ARBA00022845"/>
    </source>
</evidence>
<dbReference type="GO" id="GO:0006417">
    <property type="term" value="P:regulation of translation"/>
    <property type="evidence" value="ECO:0007669"/>
    <property type="project" value="UniProtKB-KW"/>
</dbReference>
<evidence type="ECO:0000259" key="5">
    <source>
        <dbReference type="PROSITE" id="PS50296"/>
    </source>
</evidence>
<protein>
    <submittedName>
        <fullName evidence="6">Putative uridine nucleosidase 2</fullName>
    </submittedName>
</protein>
<feature type="region of interest" description="Disordered" evidence="4">
    <location>
        <begin position="259"/>
        <end position="294"/>
    </location>
</feature>
<feature type="compositionally biased region" description="Basic residues" evidence="4">
    <location>
        <begin position="270"/>
        <end position="284"/>
    </location>
</feature>
<organism evidence="6">
    <name type="scientific">Tanacetum cinerariifolium</name>
    <name type="common">Dalmatian daisy</name>
    <name type="synonym">Chrysanthemum cinerariifolium</name>
    <dbReference type="NCBI Taxonomy" id="118510"/>
    <lineage>
        <taxon>Eukaryota</taxon>
        <taxon>Viridiplantae</taxon>
        <taxon>Streptophyta</taxon>
        <taxon>Embryophyta</taxon>
        <taxon>Tracheophyta</taxon>
        <taxon>Spermatophyta</taxon>
        <taxon>Magnoliopsida</taxon>
        <taxon>eudicotyledons</taxon>
        <taxon>Gunneridae</taxon>
        <taxon>Pentapetalae</taxon>
        <taxon>asterids</taxon>
        <taxon>campanulids</taxon>
        <taxon>Asterales</taxon>
        <taxon>Asteraceae</taxon>
        <taxon>Asteroideae</taxon>
        <taxon>Anthemideae</taxon>
        <taxon>Anthemidinae</taxon>
        <taxon>Tanacetum</taxon>
    </lineage>
</organism>
<dbReference type="Pfam" id="PF01156">
    <property type="entry name" value="IU_nuc_hydro"/>
    <property type="match status" value="1"/>
</dbReference>
<evidence type="ECO:0000256" key="3">
    <source>
        <dbReference type="ARBA" id="ARBA00022917"/>
    </source>
</evidence>
<dbReference type="PROSITE" id="PS50296">
    <property type="entry name" value="SUI1"/>
    <property type="match status" value="1"/>
</dbReference>
<feature type="region of interest" description="Disordered" evidence="4">
    <location>
        <begin position="101"/>
        <end position="121"/>
    </location>
</feature>
<evidence type="ECO:0000256" key="1">
    <source>
        <dbReference type="ARBA" id="ARBA00009176"/>
    </source>
</evidence>
<evidence type="ECO:0000313" key="6">
    <source>
        <dbReference type="EMBL" id="GEU28390.1"/>
    </source>
</evidence>
<dbReference type="InterPro" id="IPR001910">
    <property type="entry name" value="Inosine/uridine_hydrolase_dom"/>
</dbReference>
<feature type="compositionally biased region" description="Basic and acidic residues" evidence="4">
    <location>
        <begin position="196"/>
        <end position="212"/>
    </location>
</feature>